<gene>
    <name evidence="17" type="ORF">OP8BY_0322</name>
</gene>
<feature type="transmembrane region" description="Helical" evidence="16">
    <location>
        <begin position="305"/>
        <end position="328"/>
    </location>
</feature>
<sequence length="370" mass="40762">MEVFKRFAFDKVLLVNTLLLLILGIIMVFSSSAILAGEKYRQSFYFLTNQIMAAVFGLVLMVIVASIREPFFTMTRLIYLATAFTFLLLVLCLVMPPSANAHRWVQFMGVRFQPSELAKVVLILFLANFCYRKADTINHWKTLMVPVGVVLAFVLVILLEPDYSTAVFIFLISALMLYLGGVKLKYFAPPALVLLVIFIIFLFSADYRVNRLHGFLSPEQDPLGKAFQVRQSRLAVGAGGLLGVSIGSSTQKLYFLPCAHTDFIFAIIGEEVGLLGTMGTVGLFLLFLFRGLKIAGQTLNANYRLIAYGLTLSIIIQALLNISVVLGLGPVTGIPLPFISFGRSALVCNLLAVGLLLNISQRKLEVSSTP</sequence>
<dbReference type="Pfam" id="PF01098">
    <property type="entry name" value="FTSW_RODA_SPOVE"/>
    <property type="match status" value="1"/>
</dbReference>
<evidence type="ECO:0000256" key="4">
    <source>
        <dbReference type="ARBA" id="ARBA00022692"/>
    </source>
</evidence>
<dbReference type="GO" id="GO:0008955">
    <property type="term" value="F:peptidoglycan glycosyltransferase activity"/>
    <property type="evidence" value="ECO:0007669"/>
    <property type="project" value="UniProtKB-EC"/>
</dbReference>
<feature type="transmembrane region" description="Helical" evidence="16">
    <location>
        <begin position="12"/>
        <end position="37"/>
    </location>
</feature>
<proteinExistence type="inferred from homology"/>
<feature type="transmembrane region" description="Helical" evidence="16">
    <location>
        <begin position="77"/>
        <end position="96"/>
    </location>
</feature>
<evidence type="ECO:0000256" key="2">
    <source>
        <dbReference type="ARBA" id="ARBA00022676"/>
    </source>
</evidence>
<dbReference type="GO" id="GO:0005886">
    <property type="term" value="C:plasma membrane"/>
    <property type="evidence" value="ECO:0007669"/>
    <property type="project" value="TreeGrafter"/>
</dbReference>
<feature type="transmembrane region" description="Helical" evidence="16">
    <location>
        <begin position="263"/>
        <end position="289"/>
    </location>
</feature>
<dbReference type="EC" id="2.4.99.28" evidence="14"/>
<accession>A0A3E2BL90</accession>
<evidence type="ECO:0000256" key="16">
    <source>
        <dbReference type="SAM" id="Phobius"/>
    </source>
</evidence>
<evidence type="ECO:0000313" key="17">
    <source>
        <dbReference type="EMBL" id="RFT15432.1"/>
    </source>
</evidence>
<dbReference type="InterPro" id="IPR001182">
    <property type="entry name" value="FtsW/RodA"/>
</dbReference>
<evidence type="ECO:0000256" key="3">
    <source>
        <dbReference type="ARBA" id="ARBA00022679"/>
    </source>
</evidence>
<evidence type="ECO:0000256" key="11">
    <source>
        <dbReference type="ARBA" id="ARBA00038053"/>
    </source>
</evidence>
<keyword evidence="2" id="KW-0328">Glycosyltransferase</keyword>
<evidence type="ECO:0000256" key="15">
    <source>
        <dbReference type="ARBA" id="ARBA00049902"/>
    </source>
</evidence>
<evidence type="ECO:0000256" key="13">
    <source>
        <dbReference type="ARBA" id="ARBA00041418"/>
    </source>
</evidence>
<dbReference type="GO" id="GO:0051301">
    <property type="term" value="P:cell division"/>
    <property type="evidence" value="ECO:0007669"/>
    <property type="project" value="UniProtKB-KW"/>
</dbReference>
<dbReference type="EMBL" id="QUAH01000009">
    <property type="protein sequence ID" value="RFT15432.1"/>
    <property type="molecule type" value="Genomic_DNA"/>
</dbReference>
<evidence type="ECO:0000256" key="6">
    <source>
        <dbReference type="ARBA" id="ARBA00022984"/>
    </source>
</evidence>
<dbReference type="Proteomes" id="UP000257323">
    <property type="component" value="Unassembled WGS sequence"/>
</dbReference>
<dbReference type="GO" id="GO:0032153">
    <property type="term" value="C:cell division site"/>
    <property type="evidence" value="ECO:0007669"/>
    <property type="project" value="TreeGrafter"/>
</dbReference>
<dbReference type="PANTHER" id="PTHR30474:SF2">
    <property type="entry name" value="PEPTIDOGLYCAN GLYCOSYLTRANSFERASE FTSW-RELATED"/>
    <property type="match status" value="1"/>
</dbReference>
<keyword evidence="4 16" id="KW-0812">Transmembrane</keyword>
<dbReference type="GO" id="GO:0008360">
    <property type="term" value="P:regulation of cell shape"/>
    <property type="evidence" value="ECO:0007669"/>
    <property type="project" value="UniProtKB-KW"/>
</dbReference>
<feature type="transmembrane region" description="Helical" evidence="16">
    <location>
        <begin position="191"/>
        <end position="209"/>
    </location>
</feature>
<evidence type="ECO:0000256" key="7">
    <source>
        <dbReference type="ARBA" id="ARBA00022989"/>
    </source>
</evidence>
<keyword evidence="17" id="KW-0132">Cell division</keyword>
<name>A0A3E2BL90_9BACT</name>
<feature type="transmembrane region" description="Helical" evidence="16">
    <location>
        <begin position="165"/>
        <end position="184"/>
    </location>
</feature>
<keyword evidence="7 16" id="KW-1133">Transmembrane helix</keyword>
<keyword evidence="17" id="KW-0131">Cell cycle</keyword>
<evidence type="ECO:0000256" key="10">
    <source>
        <dbReference type="ARBA" id="ARBA00033270"/>
    </source>
</evidence>
<keyword evidence="8 16" id="KW-0472">Membrane</keyword>
<reference evidence="17 18" key="1">
    <citation type="submission" date="2018-08" db="EMBL/GenBank/DDBJ databases">
        <title>Genome analysis of the thermophilic bacterium of the candidate phylum Aminicenantes from deep subsurface aquifer revealed its physiology and ecological role.</title>
        <authorList>
            <person name="Kadnikov V.V."/>
            <person name="Mardanov A.V."/>
            <person name="Beletsky A.V."/>
            <person name="Karnachuk O.V."/>
            <person name="Ravin N.V."/>
        </authorList>
    </citation>
    <scope>NUCLEOTIDE SEQUENCE [LARGE SCALE GENOMIC DNA]</scope>
    <source>
        <strain evidence="17">BY38</strain>
    </source>
</reference>
<feature type="transmembrane region" description="Helical" evidence="16">
    <location>
        <begin position="334"/>
        <end position="357"/>
    </location>
</feature>
<evidence type="ECO:0000313" key="18">
    <source>
        <dbReference type="Proteomes" id="UP000257323"/>
    </source>
</evidence>
<evidence type="ECO:0000256" key="5">
    <source>
        <dbReference type="ARBA" id="ARBA00022960"/>
    </source>
</evidence>
<comment type="similarity">
    <text evidence="11">Belongs to the SEDS family. FtsW subfamily.</text>
</comment>
<protein>
    <recommendedName>
        <fullName evidence="12">Probable peptidoglycan glycosyltransferase FtsW</fullName>
        <ecNumber evidence="14">2.4.99.28</ecNumber>
    </recommendedName>
    <alternativeName>
        <fullName evidence="13">Cell division protein FtsW</fullName>
    </alternativeName>
    <alternativeName>
        <fullName evidence="10">Cell wall polymerase</fullName>
    </alternativeName>
    <alternativeName>
        <fullName evidence="9">Peptidoglycan polymerase</fullName>
    </alternativeName>
</protein>
<comment type="catalytic activity">
    <reaction evidence="15">
        <text>[GlcNAc-(1-&gt;4)-Mur2Ac(oyl-L-Ala-gamma-D-Glu-L-Lys-D-Ala-D-Ala)](n)-di-trans,octa-cis-undecaprenyl diphosphate + beta-D-GlcNAc-(1-&gt;4)-Mur2Ac(oyl-L-Ala-gamma-D-Glu-L-Lys-D-Ala-D-Ala)-di-trans,octa-cis-undecaprenyl diphosphate = [GlcNAc-(1-&gt;4)-Mur2Ac(oyl-L-Ala-gamma-D-Glu-L-Lys-D-Ala-D-Ala)](n+1)-di-trans,octa-cis-undecaprenyl diphosphate + di-trans,octa-cis-undecaprenyl diphosphate + H(+)</text>
        <dbReference type="Rhea" id="RHEA:23708"/>
        <dbReference type="Rhea" id="RHEA-COMP:9602"/>
        <dbReference type="Rhea" id="RHEA-COMP:9603"/>
        <dbReference type="ChEBI" id="CHEBI:15378"/>
        <dbReference type="ChEBI" id="CHEBI:58405"/>
        <dbReference type="ChEBI" id="CHEBI:60033"/>
        <dbReference type="ChEBI" id="CHEBI:78435"/>
        <dbReference type="EC" id="2.4.99.28"/>
    </reaction>
</comment>
<comment type="caution">
    <text evidence="17">The sequence shown here is derived from an EMBL/GenBank/DDBJ whole genome shotgun (WGS) entry which is preliminary data.</text>
</comment>
<evidence type="ECO:0000256" key="12">
    <source>
        <dbReference type="ARBA" id="ARBA00041185"/>
    </source>
</evidence>
<evidence type="ECO:0000256" key="8">
    <source>
        <dbReference type="ARBA" id="ARBA00023136"/>
    </source>
</evidence>
<evidence type="ECO:0000256" key="1">
    <source>
        <dbReference type="ARBA" id="ARBA00004141"/>
    </source>
</evidence>
<keyword evidence="3" id="KW-0808">Transferase</keyword>
<organism evidence="17 18">
    <name type="scientific">Candidatus Saccharicenans subterraneus</name>
    <dbReference type="NCBI Taxonomy" id="2508984"/>
    <lineage>
        <taxon>Bacteria</taxon>
        <taxon>Candidatus Aminicenantota</taxon>
        <taxon>Candidatus Aminicenantia</taxon>
        <taxon>Candidatus Aminicenantales</taxon>
        <taxon>Candidatus Saccharicenantaceae</taxon>
        <taxon>Candidatus Saccharicenans</taxon>
    </lineage>
</organism>
<evidence type="ECO:0000256" key="9">
    <source>
        <dbReference type="ARBA" id="ARBA00032370"/>
    </source>
</evidence>
<dbReference type="GO" id="GO:0009252">
    <property type="term" value="P:peptidoglycan biosynthetic process"/>
    <property type="evidence" value="ECO:0007669"/>
    <property type="project" value="UniProtKB-KW"/>
</dbReference>
<keyword evidence="5" id="KW-0133">Cell shape</keyword>
<feature type="transmembrane region" description="Helical" evidence="16">
    <location>
        <begin position="43"/>
        <end position="65"/>
    </location>
</feature>
<feature type="transmembrane region" description="Helical" evidence="16">
    <location>
        <begin position="143"/>
        <end position="159"/>
    </location>
</feature>
<comment type="subcellular location">
    <subcellularLocation>
        <location evidence="1">Membrane</location>
        <topology evidence="1">Multi-pass membrane protein</topology>
    </subcellularLocation>
</comment>
<keyword evidence="6" id="KW-0573">Peptidoglycan synthesis</keyword>
<dbReference type="PANTHER" id="PTHR30474">
    <property type="entry name" value="CELL CYCLE PROTEIN"/>
    <property type="match status" value="1"/>
</dbReference>
<dbReference type="AlphaFoldDB" id="A0A3E2BL90"/>
<dbReference type="GO" id="GO:0015648">
    <property type="term" value="F:lipid-linked peptidoglycan transporter activity"/>
    <property type="evidence" value="ECO:0007669"/>
    <property type="project" value="TreeGrafter"/>
</dbReference>
<evidence type="ECO:0000256" key="14">
    <source>
        <dbReference type="ARBA" id="ARBA00044770"/>
    </source>
</evidence>